<evidence type="ECO:0008006" key="3">
    <source>
        <dbReference type="Google" id="ProtNLM"/>
    </source>
</evidence>
<dbReference type="Proteomes" id="UP000029525">
    <property type="component" value="Unassembled WGS sequence"/>
</dbReference>
<gene>
    <name evidence="1" type="ORF">HMPREF0647_02170</name>
</gene>
<sequence>MDLHKDLSRRLHLPEIEERSFELMANEKLQNTFLHLLFHDEDKRVVENVAWIFTHLNSAELYFIHDRCDECIRLAIETKSETLRRLLFALLLKMPLPKEGVGLELFDFCLEVMILKKHPVGIRAQAIYLAYNLCKDYPELLRELEVNIQQLSYEGLKPGLRHAQRKVLSLIQKTNKL</sequence>
<evidence type="ECO:0000313" key="2">
    <source>
        <dbReference type="Proteomes" id="UP000029525"/>
    </source>
</evidence>
<dbReference type="AlphaFoldDB" id="A0A096AEY5"/>
<dbReference type="OrthoDB" id="979487at2"/>
<comment type="caution">
    <text evidence="1">The sequence shown here is derived from an EMBL/GenBank/DDBJ whole genome shotgun (WGS) entry which is preliminary data.</text>
</comment>
<accession>A0A096AEY5</accession>
<protein>
    <recommendedName>
        <fullName evidence="3">HEAT repeat domain-containing protein</fullName>
    </recommendedName>
</protein>
<dbReference type="EMBL" id="JRNQ01000013">
    <property type="protein sequence ID" value="KGF45465.1"/>
    <property type="molecule type" value="Genomic_DNA"/>
</dbReference>
<reference evidence="1 2" key="1">
    <citation type="submission" date="2014-07" db="EMBL/GenBank/DDBJ databases">
        <authorList>
            <person name="McCorrison J."/>
            <person name="Sanka R."/>
            <person name="Torralba M."/>
            <person name="Gillis M."/>
            <person name="Haft D.H."/>
            <person name="Methe B."/>
            <person name="Sutton G."/>
            <person name="Nelson K.E."/>
        </authorList>
    </citation>
    <scope>NUCLEOTIDE SEQUENCE [LARGE SCALE GENOMIC DNA]</scope>
    <source>
        <strain evidence="1 2">DNF00320</strain>
    </source>
</reference>
<evidence type="ECO:0000313" key="1">
    <source>
        <dbReference type="EMBL" id="KGF45465.1"/>
    </source>
</evidence>
<dbReference type="RefSeq" id="WP_036866122.1">
    <property type="nucleotide sequence ID" value="NZ_JRNQ01000013.1"/>
</dbReference>
<proteinExistence type="predicted"/>
<name>A0A096AEY5_9BACT</name>
<organism evidence="1 2">
    <name type="scientific">Prevotella bivia DNF00320</name>
    <dbReference type="NCBI Taxonomy" id="1401068"/>
    <lineage>
        <taxon>Bacteria</taxon>
        <taxon>Pseudomonadati</taxon>
        <taxon>Bacteroidota</taxon>
        <taxon>Bacteroidia</taxon>
        <taxon>Bacteroidales</taxon>
        <taxon>Prevotellaceae</taxon>
        <taxon>Prevotella</taxon>
    </lineage>
</organism>